<dbReference type="EMBL" id="JAJTJA010000005">
    <property type="protein sequence ID" value="KAH8698360.1"/>
    <property type="molecule type" value="Genomic_DNA"/>
</dbReference>
<dbReference type="RefSeq" id="XP_046072824.1">
    <property type="nucleotide sequence ID" value="XM_046215823.1"/>
</dbReference>
<feature type="signal peptide" evidence="1">
    <location>
        <begin position="1"/>
        <end position="21"/>
    </location>
</feature>
<dbReference type="GeneID" id="70246110"/>
<reference evidence="2" key="1">
    <citation type="submission" date="2021-12" db="EMBL/GenBank/DDBJ databases">
        <title>Convergent genome expansion in fungi linked to evolution of root-endophyte symbiosis.</title>
        <authorList>
            <consortium name="DOE Joint Genome Institute"/>
            <person name="Ke Y.-H."/>
            <person name="Bonito G."/>
            <person name="Liao H.-L."/>
            <person name="Looney B."/>
            <person name="Rojas-Flechas A."/>
            <person name="Nash J."/>
            <person name="Hameed K."/>
            <person name="Schadt C."/>
            <person name="Martin F."/>
            <person name="Crous P.W."/>
            <person name="Miettinen O."/>
            <person name="Magnuson J.K."/>
            <person name="Labbe J."/>
            <person name="Jacobson D."/>
            <person name="Doktycz M.J."/>
            <person name="Veneault-Fourrey C."/>
            <person name="Kuo A."/>
            <person name="Mondo S."/>
            <person name="Calhoun S."/>
            <person name="Riley R."/>
            <person name="Ohm R."/>
            <person name="LaButti K."/>
            <person name="Andreopoulos B."/>
            <person name="Pangilinan J."/>
            <person name="Nolan M."/>
            <person name="Tritt A."/>
            <person name="Clum A."/>
            <person name="Lipzen A."/>
            <person name="Daum C."/>
            <person name="Barry K."/>
            <person name="Grigoriev I.V."/>
            <person name="Vilgalys R."/>
        </authorList>
    </citation>
    <scope>NUCLEOTIDE SEQUENCE</scope>
    <source>
        <strain evidence="2">PMI_201</strain>
    </source>
</reference>
<accession>A0AAD4KQP6</accession>
<keyword evidence="1" id="KW-0732">Signal</keyword>
<evidence type="ECO:0000313" key="3">
    <source>
        <dbReference type="Proteomes" id="UP001201262"/>
    </source>
</evidence>
<organism evidence="2 3">
    <name type="scientific">Talaromyces proteolyticus</name>
    <dbReference type="NCBI Taxonomy" id="1131652"/>
    <lineage>
        <taxon>Eukaryota</taxon>
        <taxon>Fungi</taxon>
        <taxon>Dikarya</taxon>
        <taxon>Ascomycota</taxon>
        <taxon>Pezizomycotina</taxon>
        <taxon>Eurotiomycetes</taxon>
        <taxon>Eurotiomycetidae</taxon>
        <taxon>Eurotiales</taxon>
        <taxon>Trichocomaceae</taxon>
        <taxon>Talaromyces</taxon>
        <taxon>Talaromyces sect. Bacilispori</taxon>
    </lineage>
</organism>
<name>A0AAD4KQP6_9EURO</name>
<evidence type="ECO:0008006" key="4">
    <source>
        <dbReference type="Google" id="ProtNLM"/>
    </source>
</evidence>
<keyword evidence="3" id="KW-1185">Reference proteome</keyword>
<sequence length="209" mass="22958">MKLTNLAPVLPLVASILHVCAIPITNEDSPTVSLFGHFQISAGIAPDTIEIQENMTQSSITKRTNPTEMYNGANYADDGWEVVTRSLTDYVLGSDLKLNSINRNDLASAVATSVINVIGNGSARQKISDVWSWYGQTHGSYDFTDIPRGLIYDMALGAMQHATDLYADNYDKNNYVTWAVYSTTGQMIYQFAIYPLTAKWPTGGTAFNP</sequence>
<evidence type="ECO:0000256" key="1">
    <source>
        <dbReference type="SAM" id="SignalP"/>
    </source>
</evidence>
<gene>
    <name evidence="2" type="ORF">BGW36DRAFT_375946</name>
</gene>
<evidence type="ECO:0000313" key="2">
    <source>
        <dbReference type="EMBL" id="KAH8698360.1"/>
    </source>
</evidence>
<feature type="chain" id="PRO_5041950313" description="SCP domain-containing protein" evidence="1">
    <location>
        <begin position="22"/>
        <end position="209"/>
    </location>
</feature>
<protein>
    <recommendedName>
        <fullName evidence="4">SCP domain-containing protein</fullName>
    </recommendedName>
</protein>
<dbReference type="Proteomes" id="UP001201262">
    <property type="component" value="Unassembled WGS sequence"/>
</dbReference>
<comment type="caution">
    <text evidence="2">The sequence shown here is derived from an EMBL/GenBank/DDBJ whole genome shotgun (WGS) entry which is preliminary data.</text>
</comment>
<proteinExistence type="predicted"/>
<dbReference type="AlphaFoldDB" id="A0AAD4KQP6"/>